<feature type="coiled-coil region" evidence="1">
    <location>
        <begin position="64"/>
        <end position="98"/>
    </location>
</feature>
<evidence type="ECO:0000313" key="3">
    <source>
        <dbReference type="Proteomes" id="UP001431209"/>
    </source>
</evidence>
<dbReference type="Proteomes" id="UP001431209">
    <property type="component" value="Unassembled WGS sequence"/>
</dbReference>
<dbReference type="EMBL" id="JAOPGA020000806">
    <property type="protein sequence ID" value="KAL0482008.1"/>
    <property type="molecule type" value="Genomic_DNA"/>
</dbReference>
<evidence type="ECO:0000313" key="2">
    <source>
        <dbReference type="EMBL" id="KAL0482008.1"/>
    </source>
</evidence>
<protein>
    <recommendedName>
        <fullName evidence="4">MICOS complex subunit MIC19</fullName>
    </recommendedName>
</protein>
<organism evidence="2 3">
    <name type="scientific">Acrasis kona</name>
    <dbReference type="NCBI Taxonomy" id="1008807"/>
    <lineage>
        <taxon>Eukaryota</taxon>
        <taxon>Discoba</taxon>
        <taxon>Heterolobosea</taxon>
        <taxon>Tetramitia</taxon>
        <taxon>Eutetramitia</taxon>
        <taxon>Acrasidae</taxon>
        <taxon>Acrasis</taxon>
    </lineage>
</organism>
<accession>A0AAW2YYB6</accession>
<reference evidence="2 3" key="1">
    <citation type="submission" date="2024-03" db="EMBL/GenBank/DDBJ databases">
        <title>The Acrasis kona genome and developmental transcriptomes reveal deep origins of eukaryotic multicellular pathways.</title>
        <authorList>
            <person name="Sheikh S."/>
            <person name="Fu C.-J."/>
            <person name="Brown M.W."/>
            <person name="Baldauf S.L."/>
        </authorList>
    </citation>
    <scope>NUCLEOTIDE SEQUENCE [LARGE SCALE GENOMIC DNA]</scope>
    <source>
        <strain evidence="2 3">ATCC MYA-3509</strain>
    </source>
</reference>
<sequence>MSLAYTIELTDAFKNRYNANTSTRRPKVYYEPEEVKVNSKTTTNLAAPTLQAPSIQYIQDPEVHSQYQKQLSAKSAEIDELKDEAKRQTVRYQLLKMTQKEVLEHLEDARTTHIEREIGQLVDRIPQRKLNYKYECEKDRDSLTKCYNNYLNLKNKNDLNGVDVLQCQPHLKKFAQCAQDSRKVFLDSEHIY</sequence>
<dbReference type="AlphaFoldDB" id="A0AAW2YYB6"/>
<evidence type="ECO:0008006" key="4">
    <source>
        <dbReference type="Google" id="ProtNLM"/>
    </source>
</evidence>
<comment type="caution">
    <text evidence="2">The sequence shown here is derived from an EMBL/GenBank/DDBJ whole genome shotgun (WGS) entry which is preliminary data.</text>
</comment>
<keyword evidence="3" id="KW-1185">Reference proteome</keyword>
<name>A0AAW2YYB6_9EUKA</name>
<evidence type="ECO:0000256" key="1">
    <source>
        <dbReference type="SAM" id="Coils"/>
    </source>
</evidence>
<keyword evidence="1" id="KW-0175">Coiled coil</keyword>
<proteinExistence type="predicted"/>
<gene>
    <name evidence="2" type="ORF">AKO1_013147</name>
</gene>